<comment type="function">
    <text evidence="1">Phosphorylase b kinase catalyzes the phosphorylation of serine in certain substrates, including troponin I. The alpha chain may bind calmodulin.</text>
</comment>
<dbReference type="GO" id="GO:0005516">
    <property type="term" value="F:calmodulin binding"/>
    <property type="evidence" value="ECO:0007669"/>
    <property type="project" value="UniProtKB-KW"/>
</dbReference>
<keyword evidence="5 13" id="KW-1003">Cell membrane</keyword>
<evidence type="ECO:0000256" key="3">
    <source>
        <dbReference type="ARBA" id="ARBA00005131"/>
    </source>
</evidence>
<dbReference type="Pfam" id="PF00723">
    <property type="entry name" value="Glyco_hydro_15"/>
    <property type="match status" value="1"/>
</dbReference>
<evidence type="ECO:0000256" key="6">
    <source>
        <dbReference type="ARBA" id="ARBA00022553"/>
    </source>
</evidence>
<evidence type="ECO:0000256" key="1">
    <source>
        <dbReference type="ARBA" id="ARBA00002837"/>
    </source>
</evidence>
<organism evidence="17 18">
    <name type="scientific">Paralvinella palmiformis</name>
    <dbReference type="NCBI Taxonomy" id="53620"/>
    <lineage>
        <taxon>Eukaryota</taxon>
        <taxon>Metazoa</taxon>
        <taxon>Spiralia</taxon>
        <taxon>Lophotrochozoa</taxon>
        <taxon>Annelida</taxon>
        <taxon>Polychaeta</taxon>
        <taxon>Sedentaria</taxon>
        <taxon>Canalipalpata</taxon>
        <taxon>Terebellida</taxon>
        <taxon>Terebelliformia</taxon>
        <taxon>Alvinellidae</taxon>
        <taxon>Paralvinella</taxon>
    </lineage>
</organism>
<dbReference type="PANTHER" id="PTHR10749:SF7">
    <property type="entry name" value="PHOSPHORYLASE B KINASE REGULATORY SUBUNIT ALPHA-RELATED"/>
    <property type="match status" value="1"/>
</dbReference>
<evidence type="ECO:0000313" key="18">
    <source>
        <dbReference type="Proteomes" id="UP001208570"/>
    </source>
</evidence>
<sequence length="1273" mass="143561">MRSRSNSGVRLDFYQRMVQKTILKYQNPVSGLLPATPNHPHAWTRDNVYSILAVWGLALAYRKNADLDEDRAKAYELEQSVVKLMRGLLCSMMKQIDKVEKFKYTNSPRDCLHAKYSVQNGNTVVGDNEWGHLQLDATSLYLLILAEMTASGIRIIYTLDEVAFIQNLVFYIQCAYRVPDFGIWERGDKTNHGVPEINASSIAMAKAALEALNELDLFGARGGPSSVIHVMPDEAAQCQAILHSVLPRESNSKETDASLLSVISYPAFAVDDPELIELTKETIIEKLQGRYGLCRFLRDGYKNPKEDPHRLHYEPWELQGFENIECEWPMFFAYLIIDGLFNNNKEQVEEYMEALEEIMIKGVDNFKVMPELYAVPSDKVDDEYRNPKSQDRIPSGKIPQMWGQSLYVLGKLVKEGFLSPGELDPLNRRLTAEPKPDIVVQVVILAEDKSIKEKLAYYDLHVQTFEEVAPIQVYPAKVLSYILSHLGKSKKLGLTGRPVEMAGILATSKIYSLGNQILAFFPQFVDQQQFYLPLDTSLLLDMFKTDAQYLAGNWGMLGRPLIVFPIKTAFLDFSRTLHPALVNTIKKLQTGYINGTRIHLGSLKEFLNTSCMTNLTFITETEDSPDLSNLLGFIAEIGTTKTKITRLLSALEPRRRSTRIHRRTSVKGIIKRTCSIQVEGLDAPVLSRLDNIYSSSLLREKSSENFQRVPSASDMARLQQLYSTSLHREELGHVTLQIPSPADLSSDSTSPASSIPTSPGTSGASPPEFFTSPQMSEILHPHLKDSERDMASRIMAHHDKMYEGIDCSDLIEQLKEADTLGEQADILHYLFMTKGGDWETGLDKSCKLKDLLVELYEKAGHLKQWWLVRHTAGILRKKVEDLAKAATDIIVRQKQLAVGLPPEPREKIITRPLPPDELANIIHEACGDDNSTAMLTQEILVYLAMFIRTEPKLFNEMLRLRVGLIIQVMASELARTLKCSGEVASDQLMNLSPYEMKTLLHHILSGKEFGITINQAETAAGSEILVIHTVSSVRTKSRKSSRRQLPMLETMAEEDKVAEELNPLPLERSYQETVHDSCDSERQGQWVRRRRLDGALNRVPVGFYSEIWRVLRRCHGIQIEGHLLPQSLTKEMTEGEMKFALQVERLLNLIPQPEYRQLMVEAMMVICLIVEHDNGKTQWNDTIAVDRIVHIANDVFIEEQMKVDGDVTLCCGVAPGTPRPNPLKCQGTAGICQHFYDSAPSGRYGTMSYMCKAAVQMLQFPVTEDGNMDCVVS</sequence>
<evidence type="ECO:0000256" key="2">
    <source>
        <dbReference type="ARBA" id="ARBA00004342"/>
    </source>
</evidence>
<keyword evidence="11 13" id="KW-0449">Lipoprotein</keyword>
<comment type="subcellular location">
    <subcellularLocation>
        <location evidence="2 13">Cell membrane</location>
        <topology evidence="2 13">Lipid-anchor</topology>
        <orientation evidence="2 13">Cytoplasmic side</orientation>
    </subcellularLocation>
</comment>
<dbReference type="InterPro" id="IPR012341">
    <property type="entry name" value="6hp_glycosidase-like_sf"/>
</dbReference>
<keyword evidence="8 13" id="KW-0112">Calmodulin-binding</keyword>
<feature type="region of interest" description="Disordered" evidence="14">
    <location>
        <begin position="739"/>
        <end position="771"/>
    </location>
</feature>
<keyword evidence="6" id="KW-0597">Phosphoprotein</keyword>
<keyword evidence="18" id="KW-1185">Reference proteome</keyword>
<dbReference type="GO" id="GO:0005964">
    <property type="term" value="C:phosphorylase kinase complex"/>
    <property type="evidence" value="ECO:0007669"/>
    <property type="project" value="TreeGrafter"/>
</dbReference>
<dbReference type="InterPro" id="IPR011613">
    <property type="entry name" value="GH15-like"/>
</dbReference>
<evidence type="ECO:0000256" key="4">
    <source>
        <dbReference type="ARBA" id="ARBA00007128"/>
    </source>
</evidence>
<gene>
    <name evidence="17" type="ORF">LSH36_7g08000</name>
</gene>
<dbReference type="SUPFAM" id="SSF48208">
    <property type="entry name" value="Six-hairpin glycosidases"/>
    <property type="match status" value="1"/>
</dbReference>
<evidence type="ECO:0000259" key="16">
    <source>
        <dbReference type="Pfam" id="PF19292"/>
    </source>
</evidence>
<evidence type="ECO:0000256" key="13">
    <source>
        <dbReference type="RuleBase" id="RU364123"/>
    </source>
</evidence>
<dbReference type="Pfam" id="PF19292">
    <property type="entry name" value="KPBB_C"/>
    <property type="match status" value="1"/>
</dbReference>
<dbReference type="GO" id="GO:0005977">
    <property type="term" value="P:glycogen metabolic process"/>
    <property type="evidence" value="ECO:0007669"/>
    <property type="project" value="UniProtKB-KW"/>
</dbReference>
<feature type="domain" description="Phosphorylase b kinase regulatory subunit alpha/beta C-terminal" evidence="16">
    <location>
        <begin position="1065"/>
        <end position="1193"/>
    </location>
</feature>
<comment type="caution">
    <text evidence="17">The sequence shown here is derived from an EMBL/GenBank/DDBJ whole genome shotgun (WGS) entry which is preliminary data.</text>
</comment>
<evidence type="ECO:0000256" key="5">
    <source>
        <dbReference type="ARBA" id="ARBA00022475"/>
    </source>
</evidence>
<accession>A0AAD9KEJ1</accession>
<proteinExistence type="inferred from homology"/>
<evidence type="ECO:0000313" key="17">
    <source>
        <dbReference type="EMBL" id="KAK2169746.1"/>
    </source>
</evidence>
<dbReference type="FunFam" id="1.50.10.10:FF:000004">
    <property type="entry name" value="Phosphorylase b kinase regulatory subunit"/>
    <property type="match status" value="1"/>
</dbReference>
<evidence type="ECO:0000256" key="8">
    <source>
        <dbReference type="ARBA" id="ARBA00022860"/>
    </source>
</evidence>
<evidence type="ECO:0000256" key="11">
    <source>
        <dbReference type="ARBA" id="ARBA00023288"/>
    </source>
</evidence>
<dbReference type="EMBL" id="JAODUP010000007">
    <property type="protein sequence ID" value="KAK2169746.1"/>
    <property type="molecule type" value="Genomic_DNA"/>
</dbReference>
<evidence type="ECO:0000256" key="9">
    <source>
        <dbReference type="ARBA" id="ARBA00023136"/>
    </source>
</evidence>
<evidence type="ECO:0000259" key="15">
    <source>
        <dbReference type="Pfam" id="PF00723"/>
    </source>
</evidence>
<reference evidence="17" key="1">
    <citation type="journal article" date="2023" name="Mol. Biol. Evol.">
        <title>Third-Generation Sequencing Reveals the Adaptive Role of the Epigenome in Three Deep-Sea Polychaetes.</title>
        <authorList>
            <person name="Perez M."/>
            <person name="Aroh O."/>
            <person name="Sun Y."/>
            <person name="Lan Y."/>
            <person name="Juniper S.K."/>
            <person name="Young C.R."/>
            <person name="Angers B."/>
            <person name="Qian P.Y."/>
        </authorList>
    </citation>
    <scope>NUCLEOTIDE SEQUENCE</scope>
    <source>
        <strain evidence="17">P08H-3</strain>
    </source>
</reference>
<feature type="compositionally biased region" description="Low complexity" evidence="14">
    <location>
        <begin position="739"/>
        <end position="767"/>
    </location>
</feature>
<protein>
    <recommendedName>
        <fullName evidence="13">Phosphorylase b kinase regulatory subunit</fullName>
    </recommendedName>
</protein>
<dbReference type="GO" id="GO:0005886">
    <property type="term" value="C:plasma membrane"/>
    <property type="evidence" value="ECO:0007669"/>
    <property type="project" value="UniProtKB-SubCell"/>
</dbReference>
<comment type="pathway">
    <text evidence="3 13">Glycan biosynthesis; glycogen metabolism.</text>
</comment>
<feature type="domain" description="GH15-like" evidence="15">
    <location>
        <begin position="8"/>
        <end position="963"/>
    </location>
</feature>
<dbReference type="Gene3D" id="1.50.10.10">
    <property type="match status" value="1"/>
</dbReference>
<evidence type="ECO:0000256" key="10">
    <source>
        <dbReference type="ARBA" id="ARBA00023277"/>
    </source>
</evidence>
<name>A0AAD9KEJ1_9ANNE</name>
<keyword evidence="7 13" id="KW-0321">Glycogen metabolism</keyword>
<dbReference type="InterPro" id="IPR008928">
    <property type="entry name" value="6-hairpin_glycosidase_sf"/>
</dbReference>
<comment type="similarity">
    <text evidence="4 13">Belongs to the phosphorylase b kinase regulatory chain family.</text>
</comment>
<dbReference type="AlphaFoldDB" id="A0AAD9KEJ1"/>
<keyword evidence="12 13" id="KW-0636">Prenylation</keyword>
<evidence type="ECO:0000256" key="12">
    <source>
        <dbReference type="ARBA" id="ARBA00023289"/>
    </source>
</evidence>
<keyword evidence="10 13" id="KW-0119">Carbohydrate metabolism</keyword>
<dbReference type="PANTHER" id="PTHR10749">
    <property type="entry name" value="PHOSPHORYLASE B KINASE REGULATORY SUBUNIT"/>
    <property type="match status" value="1"/>
</dbReference>
<keyword evidence="9 13" id="KW-0472">Membrane</keyword>
<dbReference type="InterPro" id="IPR045583">
    <property type="entry name" value="KPBA/B_C"/>
</dbReference>
<dbReference type="Proteomes" id="UP001208570">
    <property type="component" value="Unassembled WGS sequence"/>
</dbReference>
<dbReference type="InterPro" id="IPR008734">
    <property type="entry name" value="PHK_A/B_su"/>
</dbReference>
<evidence type="ECO:0000256" key="14">
    <source>
        <dbReference type="SAM" id="MobiDB-lite"/>
    </source>
</evidence>
<evidence type="ECO:0000256" key="7">
    <source>
        <dbReference type="ARBA" id="ARBA00022600"/>
    </source>
</evidence>